<dbReference type="CDD" id="cd07901">
    <property type="entry name" value="Adenylation_DNA_ligase_Arch_LigB"/>
    <property type="match status" value="1"/>
</dbReference>
<keyword evidence="7 14" id="KW-0227">DNA damage</keyword>
<evidence type="ECO:0000256" key="9">
    <source>
        <dbReference type="ARBA" id="ARBA00022842"/>
    </source>
</evidence>
<dbReference type="Proteomes" id="UP000177821">
    <property type="component" value="Unassembled WGS sequence"/>
</dbReference>
<evidence type="ECO:0000256" key="7">
    <source>
        <dbReference type="ARBA" id="ARBA00022763"/>
    </source>
</evidence>
<evidence type="ECO:0000256" key="16">
    <source>
        <dbReference type="RuleBase" id="RU004196"/>
    </source>
</evidence>
<dbReference type="PROSITE" id="PS00697">
    <property type="entry name" value="DNA_LIGASE_A1"/>
    <property type="match status" value="1"/>
</dbReference>
<keyword evidence="4 14" id="KW-0235">DNA replication</keyword>
<evidence type="ECO:0000259" key="17">
    <source>
        <dbReference type="PROSITE" id="PS50160"/>
    </source>
</evidence>
<dbReference type="InterPro" id="IPR012340">
    <property type="entry name" value="NA-bd_OB-fold"/>
</dbReference>
<accession>A0A1G1WPZ0</accession>
<evidence type="ECO:0000256" key="14">
    <source>
        <dbReference type="HAMAP-Rule" id="MF_00407"/>
    </source>
</evidence>
<dbReference type="CDD" id="cd07969">
    <property type="entry name" value="OBF_DNA_ligase_I"/>
    <property type="match status" value="1"/>
</dbReference>
<evidence type="ECO:0000256" key="6">
    <source>
        <dbReference type="ARBA" id="ARBA00022741"/>
    </source>
</evidence>
<keyword evidence="9 14" id="KW-0460">Magnesium</keyword>
<keyword evidence="10 14" id="KW-0233">DNA recombination</keyword>
<dbReference type="Gene3D" id="2.40.50.140">
    <property type="entry name" value="Nucleic acid-binding proteins"/>
    <property type="match status" value="1"/>
</dbReference>
<feature type="binding site" evidence="14">
    <location>
        <position position="313"/>
    </location>
    <ligand>
        <name>ATP</name>
        <dbReference type="ChEBI" id="CHEBI:30616"/>
    </ligand>
</feature>
<dbReference type="PANTHER" id="PTHR45674">
    <property type="entry name" value="DNA LIGASE 1/3 FAMILY MEMBER"/>
    <property type="match status" value="1"/>
</dbReference>
<comment type="caution">
    <text evidence="18">The sequence shown here is derived from an EMBL/GenBank/DDBJ whole genome shotgun (WGS) entry which is preliminary data.</text>
</comment>
<comment type="cofactor">
    <cofactor evidence="14">
        <name>Mg(2+)</name>
        <dbReference type="ChEBI" id="CHEBI:18420"/>
    </cofactor>
</comment>
<evidence type="ECO:0000313" key="19">
    <source>
        <dbReference type="Proteomes" id="UP000177821"/>
    </source>
</evidence>
<feature type="active site" description="N6-AMP-lysine intermediate" evidence="14">
    <location>
        <position position="248"/>
    </location>
</feature>
<dbReference type="GO" id="GO:0006273">
    <property type="term" value="P:lagging strand elongation"/>
    <property type="evidence" value="ECO:0007669"/>
    <property type="project" value="TreeGrafter"/>
</dbReference>
<gene>
    <name evidence="14" type="primary">lig</name>
    <name evidence="18" type="ORF">A3J50_03625</name>
</gene>
<comment type="similarity">
    <text evidence="1 14 16">Belongs to the ATP-dependent DNA ligase family.</text>
</comment>
<dbReference type="InterPro" id="IPR036599">
    <property type="entry name" value="DNA_ligase_N_sf"/>
</dbReference>
<dbReference type="EC" id="6.5.1.1" evidence="14"/>
<dbReference type="InterPro" id="IPR016059">
    <property type="entry name" value="DNA_ligase_ATP-dep_CS"/>
</dbReference>
<dbReference type="PROSITE" id="PS50160">
    <property type="entry name" value="DNA_LIGASE_A3"/>
    <property type="match status" value="1"/>
</dbReference>
<evidence type="ECO:0000256" key="11">
    <source>
        <dbReference type="ARBA" id="ARBA00023204"/>
    </source>
</evidence>
<dbReference type="InterPro" id="IPR000977">
    <property type="entry name" value="DNA_ligase_ATP-dep"/>
</dbReference>
<dbReference type="Gene3D" id="1.10.3260.10">
    <property type="entry name" value="DNA ligase, ATP-dependent, N-terminal domain"/>
    <property type="match status" value="1"/>
</dbReference>
<keyword evidence="11 14" id="KW-0234">DNA repair</keyword>
<feature type="binding site" evidence="14">
    <location>
        <position position="427"/>
    </location>
    <ligand>
        <name>ATP</name>
        <dbReference type="ChEBI" id="CHEBI:30616"/>
    </ligand>
</feature>
<keyword evidence="6 14" id="KW-0547">Nucleotide-binding</keyword>
<dbReference type="SUPFAM" id="SSF117018">
    <property type="entry name" value="ATP-dependent DNA ligase DNA-binding domain"/>
    <property type="match status" value="1"/>
</dbReference>
<dbReference type="GO" id="GO:0051301">
    <property type="term" value="P:cell division"/>
    <property type="evidence" value="ECO:0007669"/>
    <property type="project" value="UniProtKB-KW"/>
</dbReference>
<keyword evidence="2 14" id="KW-0436">Ligase</keyword>
<dbReference type="SUPFAM" id="SSF56091">
    <property type="entry name" value="DNA ligase/mRNA capping enzyme, catalytic domain"/>
    <property type="match status" value="1"/>
</dbReference>
<keyword evidence="3 14" id="KW-0132">Cell division</keyword>
<comment type="catalytic activity">
    <reaction evidence="13 14 15">
        <text>ATP + (deoxyribonucleotide)n-3'-hydroxyl + 5'-phospho-(deoxyribonucleotide)m = (deoxyribonucleotide)n+m + AMP + diphosphate.</text>
        <dbReference type="EC" id="6.5.1.1"/>
    </reaction>
</comment>
<feature type="domain" description="ATP-dependent DNA ligase family profile" evidence="17">
    <location>
        <begin position="341"/>
        <end position="470"/>
    </location>
</feature>
<dbReference type="PROSITE" id="PS00333">
    <property type="entry name" value="DNA_LIGASE_A2"/>
    <property type="match status" value="1"/>
</dbReference>
<feature type="binding site" evidence="14">
    <location>
        <position position="283"/>
    </location>
    <ligand>
        <name>ATP</name>
        <dbReference type="ChEBI" id="CHEBI:30616"/>
    </ligand>
</feature>
<evidence type="ECO:0000256" key="2">
    <source>
        <dbReference type="ARBA" id="ARBA00022598"/>
    </source>
</evidence>
<dbReference type="HAMAP" id="MF_00407">
    <property type="entry name" value="DNA_ligase"/>
    <property type="match status" value="1"/>
</dbReference>
<keyword evidence="12 14" id="KW-0131">Cell cycle</keyword>
<dbReference type="GO" id="GO:0006281">
    <property type="term" value="P:DNA repair"/>
    <property type="evidence" value="ECO:0007669"/>
    <property type="project" value="UniProtKB-UniRule"/>
</dbReference>
<dbReference type="Gene3D" id="3.30.470.30">
    <property type="entry name" value="DNA ligase/mRNA capping enzyme"/>
    <property type="match status" value="1"/>
</dbReference>
<dbReference type="InterPro" id="IPR012310">
    <property type="entry name" value="DNA_ligase_ATP-dep_cent"/>
</dbReference>
<organism evidence="18 19">
    <name type="scientific">Candidatus Woykebacteria bacterium RIFCSPHIGHO2_02_FULL_43_16b</name>
    <dbReference type="NCBI Taxonomy" id="1802601"/>
    <lineage>
        <taxon>Bacteria</taxon>
        <taxon>Candidatus Woykeibacteriota</taxon>
    </lineage>
</organism>
<evidence type="ECO:0000256" key="8">
    <source>
        <dbReference type="ARBA" id="ARBA00022840"/>
    </source>
</evidence>
<comment type="function">
    <text evidence="14">DNA ligase that seals nicks in double-stranded DNA during DNA replication, DNA recombination and DNA repair.</text>
</comment>
<dbReference type="InterPro" id="IPR012309">
    <property type="entry name" value="DNA_ligase_ATP-dep_C"/>
</dbReference>
<dbReference type="Pfam" id="PF01068">
    <property type="entry name" value="DNA_ligase_A_M"/>
    <property type="match status" value="1"/>
</dbReference>
<dbReference type="SUPFAM" id="SSF50249">
    <property type="entry name" value="Nucleic acid-binding proteins"/>
    <property type="match status" value="1"/>
</dbReference>
<dbReference type="GO" id="GO:0003910">
    <property type="term" value="F:DNA ligase (ATP) activity"/>
    <property type="evidence" value="ECO:0007669"/>
    <property type="project" value="UniProtKB-UniRule"/>
</dbReference>
<dbReference type="GO" id="GO:0046872">
    <property type="term" value="F:metal ion binding"/>
    <property type="evidence" value="ECO:0007669"/>
    <property type="project" value="UniProtKB-KW"/>
</dbReference>
<evidence type="ECO:0000256" key="4">
    <source>
        <dbReference type="ARBA" id="ARBA00022705"/>
    </source>
</evidence>
<dbReference type="GO" id="GO:0003677">
    <property type="term" value="F:DNA binding"/>
    <property type="evidence" value="ECO:0007669"/>
    <property type="project" value="InterPro"/>
</dbReference>
<dbReference type="FunFam" id="1.10.3260.10:FF:000007">
    <property type="entry name" value="DNA ligase"/>
    <property type="match status" value="1"/>
</dbReference>
<proteinExistence type="inferred from homology"/>
<feature type="binding site" evidence="14">
    <location>
        <position position="433"/>
    </location>
    <ligand>
        <name>ATP</name>
        <dbReference type="ChEBI" id="CHEBI:30616"/>
    </ligand>
</feature>
<dbReference type="AlphaFoldDB" id="A0A1G1WPZ0"/>
<dbReference type="EMBL" id="MHCX01000031">
    <property type="protein sequence ID" value="OGY29267.1"/>
    <property type="molecule type" value="Genomic_DNA"/>
</dbReference>
<evidence type="ECO:0000256" key="13">
    <source>
        <dbReference type="ARBA" id="ARBA00034003"/>
    </source>
</evidence>
<dbReference type="GO" id="GO:0071897">
    <property type="term" value="P:DNA biosynthetic process"/>
    <property type="evidence" value="ECO:0007669"/>
    <property type="project" value="InterPro"/>
</dbReference>
<evidence type="ECO:0000256" key="12">
    <source>
        <dbReference type="ARBA" id="ARBA00023306"/>
    </source>
</evidence>
<dbReference type="InterPro" id="IPR022865">
    <property type="entry name" value="DNA_ligae_ATP-dep_bac/arc"/>
</dbReference>
<evidence type="ECO:0000256" key="5">
    <source>
        <dbReference type="ARBA" id="ARBA00022723"/>
    </source>
</evidence>
<dbReference type="Pfam" id="PF04679">
    <property type="entry name" value="DNA_ligase_A_C"/>
    <property type="match status" value="1"/>
</dbReference>
<evidence type="ECO:0000313" key="18">
    <source>
        <dbReference type="EMBL" id="OGY29267.1"/>
    </source>
</evidence>
<feature type="binding site" evidence="14">
    <location>
        <position position="253"/>
    </location>
    <ligand>
        <name>ATP</name>
        <dbReference type="ChEBI" id="CHEBI:30616"/>
    </ligand>
</feature>
<evidence type="ECO:0000256" key="3">
    <source>
        <dbReference type="ARBA" id="ARBA00022618"/>
    </source>
</evidence>
<dbReference type="GO" id="GO:0005524">
    <property type="term" value="F:ATP binding"/>
    <property type="evidence" value="ECO:0007669"/>
    <property type="project" value="UniProtKB-UniRule"/>
</dbReference>
<feature type="binding site" evidence="14">
    <location>
        <position position="353"/>
    </location>
    <ligand>
        <name>ATP</name>
        <dbReference type="ChEBI" id="CHEBI:30616"/>
    </ligand>
</feature>
<protein>
    <recommendedName>
        <fullName evidence="14">Probable DNA ligase</fullName>
        <ecNumber evidence="14">6.5.1.1</ecNumber>
    </recommendedName>
    <alternativeName>
        <fullName evidence="14">Polydeoxyribonucleotide synthase [ATP]</fullName>
    </alternativeName>
</protein>
<sequence>MEFRDLSKYFEKMEATTKRLELTDLLSQLFNESTPDEIDKIAYLTQGRLAPFYEPIEIGMAEKMVEQALSRAYGIERDQVGALATKLGDWGKVAAELNQKSNFKNQSFSVEEVHNKLLEIALTTGAGSVEKKISALSDLLKLVDYLSARYLVRIPLGTMRLGIGDPTVLDALSHAKAGDKSLRPILEEAYNKTSDLGLVSKTFWSGGVDGVKKVKVVVGKPIRPQLTERLPDPKSVVDKLGEVAVEPKYDGFRVQIHFNKHKSIGFMTSDGELKETNVKIFSRNLEDMSHMFPELAASALSDVKAEEAILDGEAIAYNPLSGEFLPFQETTKRRRKHNIAQSAKDLPLKAFIFDCLYYQGEDLMGKTYRERRALVGQIVKSDTLVPADQIITSSTKELEDFLADKIQAGLEGVVVKKLDTPYQAGSRNFNWVKLKRHNAGELNDTVDCVLLGYIFGTGKRTDFGVGALLAGVYDKEKDEFVSLCKIGTGLTDEEFREIRKRSERFARTNKPARVNSNIVPSVWLEPKIVIEVLADEITRSPVHTAGKIADEPGYALRFPRLVNFRSDDKRPEDATTVDEIISLYSQQYKK</sequence>
<dbReference type="GO" id="GO:0006310">
    <property type="term" value="P:DNA recombination"/>
    <property type="evidence" value="ECO:0007669"/>
    <property type="project" value="UniProtKB-UniRule"/>
</dbReference>
<reference evidence="18 19" key="1">
    <citation type="journal article" date="2016" name="Nat. Commun.">
        <title>Thousands of microbial genomes shed light on interconnected biogeochemical processes in an aquifer system.</title>
        <authorList>
            <person name="Anantharaman K."/>
            <person name="Brown C.T."/>
            <person name="Hug L.A."/>
            <person name="Sharon I."/>
            <person name="Castelle C.J."/>
            <person name="Probst A.J."/>
            <person name="Thomas B.C."/>
            <person name="Singh A."/>
            <person name="Wilkins M.J."/>
            <person name="Karaoz U."/>
            <person name="Brodie E.L."/>
            <person name="Williams K.H."/>
            <person name="Hubbard S.S."/>
            <person name="Banfield J.F."/>
        </authorList>
    </citation>
    <scope>NUCLEOTIDE SEQUENCE [LARGE SCALE GENOMIC DNA]</scope>
</reference>
<feature type="binding site" evidence="14">
    <location>
        <position position="246"/>
    </location>
    <ligand>
        <name>ATP</name>
        <dbReference type="ChEBI" id="CHEBI:30616"/>
    </ligand>
</feature>
<dbReference type="PANTHER" id="PTHR45674:SF4">
    <property type="entry name" value="DNA LIGASE 1"/>
    <property type="match status" value="1"/>
</dbReference>
<dbReference type="InterPro" id="IPR012308">
    <property type="entry name" value="DNA_ligase_ATP-dep_N"/>
</dbReference>
<dbReference type="Pfam" id="PF04675">
    <property type="entry name" value="DNA_ligase_A_N"/>
    <property type="match status" value="1"/>
</dbReference>
<dbReference type="InterPro" id="IPR050191">
    <property type="entry name" value="ATP-dep_DNA_ligase"/>
</dbReference>
<evidence type="ECO:0000256" key="10">
    <source>
        <dbReference type="ARBA" id="ARBA00023172"/>
    </source>
</evidence>
<keyword evidence="8 14" id="KW-0067">ATP-binding</keyword>
<keyword evidence="5 14" id="KW-0479">Metal-binding</keyword>
<name>A0A1G1WPZ0_9BACT</name>
<evidence type="ECO:0000256" key="1">
    <source>
        <dbReference type="ARBA" id="ARBA00007572"/>
    </source>
</evidence>
<dbReference type="NCBIfam" id="TIGR00574">
    <property type="entry name" value="dnl1"/>
    <property type="match status" value="1"/>
</dbReference>
<evidence type="ECO:0000256" key="15">
    <source>
        <dbReference type="RuleBase" id="RU000617"/>
    </source>
</evidence>